<dbReference type="GO" id="GO:0009307">
    <property type="term" value="P:DNA restriction-modification system"/>
    <property type="evidence" value="ECO:0007669"/>
    <property type="project" value="UniProtKB-KW"/>
</dbReference>
<evidence type="ECO:0000259" key="4">
    <source>
        <dbReference type="Pfam" id="PF01420"/>
    </source>
</evidence>
<accession>K9YK05</accession>
<dbReference type="GO" id="GO:0003677">
    <property type="term" value="F:DNA binding"/>
    <property type="evidence" value="ECO:0007669"/>
    <property type="project" value="UniProtKB-KW"/>
</dbReference>
<name>K9YK05_CYASC</name>
<keyword evidence="6" id="KW-1185">Reference proteome</keyword>
<evidence type="ECO:0000256" key="3">
    <source>
        <dbReference type="ARBA" id="ARBA00023125"/>
    </source>
</evidence>
<dbReference type="EMBL" id="CP003940">
    <property type="protein sequence ID" value="AFZ46807.1"/>
    <property type="molecule type" value="Genomic_DNA"/>
</dbReference>
<dbReference type="PANTHER" id="PTHR30408">
    <property type="entry name" value="TYPE-1 RESTRICTION ENZYME ECOKI SPECIFICITY PROTEIN"/>
    <property type="match status" value="1"/>
</dbReference>
<dbReference type="STRING" id="292563.Cyast_0835"/>
<dbReference type="KEGG" id="csn:Cyast_0835"/>
<dbReference type="BioCyc" id="CSTA292563:G1353-842-MONOMER"/>
<sequence length="391" mass="44326">MQILTLKEVSNYIRGITFKPTDVVVPYSNDSVVCFRTKNIQNTLDESDLIAVPPNFVKRDEQYVKKGDLLISSANSWNLVGKTCYVYDLSYKATAGGFISILRANESLMDSKYLYYWLSSKSTQHYVRLCGRQTTNISNLDTNRFLGLSIPVPPIAHQRRIADILDTADRIIQKRKRAIALTEELQKSIFLDMFGDPVTNPKGWSKCHIQDIAKVKTGKTPSRKETNNYGGSIRWVKTTEVINSVIEDTEEYLTEKGASQMTIFPKESIIVAMYGQGKTRGRTALLGNPSATNQACAVILPNTKYSTIYLWELLKISYNTLRELGRGGNQPNLNLNMIKTFEISFPPLEYQKKFDSIVHQIQIQKNKSLECLKESENLFNSLSQKAFKGEL</sequence>
<dbReference type="PANTHER" id="PTHR30408:SF12">
    <property type="entry name" value="TYPE I RESTRICTION ENZYME MJAVIII SPECIFICITY SUBUNIT"/>
    <property type="match status" value="1"/>
</dbReference>
<dbReference type="SUPFAM" id="SSF116734">
    <property type="entry name" value="DNA methylase specificity domain"/>
    <property type="match status" value="2"/>
</dbReference>
<organism evidence="5 6">
    <name type="scientific">Cyanobacterium stanieri (strain ATCC 29140 / PCC 7202)</name>
    <dbReference type="NCBI Taxonomy" id="292563"/>
    <lineage>
        <taxon>Bacteria</taxon>
        <taxon>Bacillati</taxon>
        <taxon>Cyanobacteriota</taxon>
        <taxon>Cyanophyceae</taxon>
        <taxon>Oscillatoriophycideae</taxon>
        <taxon>Chroococcales</taxon>
        <taxon>Geminocystaceae</taxon>
        <taxon>Cyanobacterium</taxon>
    </lineage>
</organism>
<dbReference type="AlphaFoldDB" id="K9YK05"/>
<feature type="domain" description="Type I restriction modification DNA specificity" evidence="4">
    <location>
        <begin position="3"/>
        <end position="177"/>
    </location>
</feature>
<evidence type="ECO:0000256" key="1">
    <source>
        <dbReference type="ARBA" id="ARBA00010923"/>
    </source>
</evidence>
<dbReference type="Proteomes" id="UP000010483">
    <property type="component" value="Chromosome"/>
</dbReference>
<keyword evidence="3" id="KW-0238">DNA-binding</keyword>
<gene>
    <name evidence="5" type="ordered locus">Cyast_0835</name>
</gene>
<evidence type="ECO:0000256" key="2">
    <source>
        <dbReference type="ARBA" id="ARBA00022747"/>
    </source>
</evidence>
<comment type="similarity">
    <text evidence="1">Belongs to the type-I restriction system S methylase family.</text>
</comment>
<dbReference type="InterPro" id="IPR052021">
    <property type="entry name" value="Type-I_RS_S_subunit"/>
</dbReference>
<evidence type="ECO:0000313" key="6">
    <source>
        <dbReference type="Proteomes" id="UP000010483"/>
    </source>
</evidence>
<keyword evidence="2" id="KW-0680">Restriction system</keyword>
<dbReference type="Gene3D" id="3.90.220.20">
    <property type="entry name" value="DNA methylase specificity domains"/>
    <property type="match status" value="2"/>
</dbReference>
<dbReference type="eggNOG" id="COG0732">
    <property type="taxonomic scope" value="Bacteria"/>
</dbReference>
<dbReference type="InterPro" id="IPR044946">
    <property type="entry name" value="Restrct_endonuc_typeI_TRD_sf"/>
</dbReference>
<dbReference type="CDD" id="cd17252">
    <property type="entry name" value="RMtype1_S_EcoKI-TRD1-CR1_like"/>
    <property type="match status" value="1"/>
</dbReference>
<reference evidence="6" key="1">
    <citation type="journal article" date="2013" name="Proc. Natl. Acad. Sci. U.S.A.">
        <title>Improving the coverage of the cyanobacterial phylum using diversity-driven genome sequencing.</title>
        <authorList>
            <person name="Shih P.M."/>
            <person name="Wu D."/>
            <person name="Latifi A."/>
            <person name="Axen S.D."/>
            <person name="Fewer D.P."/>
            <person name="Talla E."/>
            <person name="Calteau A."/>
            <person name="Cai F."/>
            <person name="Tandeau de Marsac N."/>
            <person name="Rippka R."/>
            <person name="Herdman M."/>
            <person name="Sivonen K."/>
            <person name="Coursin T."/>
            <person name="Laurent T."/>
            <person name="Goodwin L."/>
            <person name="Nolan M."/>
            <person name="Davenport K.W."/>
            <person name="Han C.S."/>
            <person name="Rubin E.M."/>
            <person name="Eisen J.A."/>
            <person name="Woyke T."/>
            <person name="Gugger M."/>
            <person name="Kerfeld C.A."/>
        </authorList>
    </citation>
    <scope>NUCLEOTIDE SEQUENCE [LARGE SCALE GENOMIC DNA]</scope>
    <source>
        <strain evidence="6">ATCC 29140 / PCC 7202</strain>
    </source>
</reference>
<evidence type="ECO:0000313" key="5">
    <source>
        <dbReference type="EMBL" id="AFZ46807.1"/>
    </source>
</evidence>
<dbReference type="PATRIC" id="fig|292563.3.peg.878"/>
<feature type="domain" description="Type I restriction modification DNA specificity" evidence="4">
    <location>
        <begin position="201"/>
        <end position="363"/>
    </location>
</feature>
<dbReference type="InterPro" id="IPR000055">
    <property type="entry name" value="Restrct_endonuc_typeI_TRD"/>
</dbReference>
<proteinExistence type="inferred from homology"/>
<dbReference type="Pfam" id="PF01420">
    <property type="entry name" value="Methylase_S"/>
    <property type="match status" value="2"/>
</dbReference>
<dbReference type="HOGENOM" id="CLU_021095_10_1_3"/>
<protein>
    <submittedName>
        <fullName evidence="5">Restriction modification system DNA specificity domain protein</fullName>
    </submittedName>
</protein>
<dbReference type="REBASE" id="58295">
    <property type="entry name" value="S.Cst7202ORF835P"/>
</dbReference>